<dbReference type="KEGG" id="pfaa:MM59RIKEN_01390"/>
<sequence>MKRNWCLLCVMILLLCAGCGGEQAEMSAGTGETASHEQIAPPEKEERVAVYSDEEITITVPASYEDLVLVDNIGSDNMFVVTANLYYAPAYIASEDGCTPPLCGGWMLTVEWADSQYAASVYQDGETFYATCWRPDQQSVYMEQRPAAAELPADAPEEFLAVMESIEVDYGDLSPFTAEDAAAYG</sequence>
<reference evidence="2" key="1">
    <citation type="submission" date="2020-09" db="EMBL/GenBank/DDBJ databases">
        <title>New species isolated from human feces.</title>
        <authorList>
            <person name="Kitahara M."/>
            <person name="Shigeno Y."/>
            <person name="Shime M."/>
            <person name="Matsumoto Y."/>
            <person name="Nakamura S."/>
            <person name="Motooka D."/>
            <person name="Fukuoka S."/>
            <person name="Nishikawa H."/>
            <person name="Benno Y."/>
        </authorList>
    </citation>
    <scope>NUCLEOTIDE SEQUENCE</scope>
    <source>
        <strain evidence="2">MM59</strain>
    </source>
</reference>
<dbReference type="EMBL" id="AP023420">
    <property type="protein sequence ID" value="BCK82820.1"/>
    <property type="molecule type" value="Genomic_DNA"/>
</dbReference>
<keyword evidence="3" id="KW-1185">Reference proteome</keyword>
<name>A0A810Q441_9FIRM</name>
<keyword evidence="1" id="KW-0732">Signal</keyword>
<proteinExistence type="predicted"/>
<dbReference type="Proteomes" id="UP000679848">
    <property type="component" value="Chromosome"/>
</dbReference>
<feature type="chain" id="PRO_5032865600" evidence="1">
    <location>
        <begin position="25"/>
        <end position="185"/>
    </location>
</feature>
<accession>A0A810Q441</accession>
<organism evidence="2 3">
    <name type="scientific">Pusillibacter faecalis</name>
    <dbReference type="NCBI Taxonomy" id="2714358"/>
    <lineage>
        <taxon>Bacteria</taxon>
        <taxon>Bacillati</taxon>
        <taxon>Bacillota</taxon>
        <taxon>Clostridia</taxon>
        <taxon>Eubacteriales</taxon>
        <taxon>Oscillospiraceae</taxon>
        <taxon>Pusillibacter</taxon>
    </lineage>
</organism>
<dbReference type="RefSeq" id="WP_187032806.1">
    <property type="nucleotide sequence ID" value="NZ_AP023420.1"/>
</dbReference>
<protein>
    <submittedName>
        <fullName evidence="2">Uncharacterized protein</fullName>
    </submittedName>
</protein>
<dbReference type="AlphaFoldDB" id="A0A810Q441"/>
<feature type="signal peptide" evidence="1">
    <location>
        <begin position="1"/>
        <end position="24"/>
    </location>
</feature>
<evidence type="ECO:0000256" key="1">
    <source>
        <dbReference type="SAM" id="SignalP"/>
    </source>
</evidence>
<gene>
    <name evidence="2" type="ORF">MM59RIKEN_01390</name>
</gene>
<evidence type="ECO:0000313" key="2">
    <source>
        <dbReference type="EMBL" id="BCK82820.1"/>
    </source>
</evidence>
<evidence type="ECO:0000313" key="3">
    <source>
        <dbReference type="Proteomes" id="UP000679848"/>
    </source>
</evidence>